<dbReference type="AlphaFoldDB" id="A0A914QJM7"/>
<dbReference type="Proteomes" id="UP000887578">
    <property type="component" value="Unplaced"/>
</dbReference>
<protein>
    <submittedName>
        <fullName evidence="2">Uncharacterized protein</fullName>
    </submittedName>
</protein>
<accession>A0A914QJM7</accession>
<keyword evidence="1" id="KW-1185">Reference proteome</keyword>
<evidence type="ECO:0000313" key="2">
    <source>
        <dbReference type="WBParaSite" id="PDA_v2.g3785.t1"/>
    </source>
</evidence>
<evidence type="ECO:0000313" key="1">
    <source>
        <dbReference type="Proteomes" id="UP000887578"/>
    </source>
</evidence>
<sequence length="178" mass="20701">MEEKHKMLISNPTPSDSIPKKPILDREILEDIFNEIMTSNTLMYFCFDSRKAKNIEKFMASGRQPFNIALNYFTRINSVDIWRNEIGLYTNNEHICQFIYGFFVFLKPVLYAIGSIKKFVCNDDVVYIDINMILDAFIHEGIEHVRVSKKIPEKILTKLCQITTIKDLSGPFTYSVSL</sequence>
<dbReference type="WBParaSite" id="PDA_v2.g3785.t1">
    <property type="protein sequence ID" value="PDA_v2.g3785.t1"/>
    <property type="gene ID" value="PDA_v2.g3785"/>
</dbReference>
<name>A0A914QJM7_9BILA</name>
<organism evidence="1 2">
    <name type="scientific">Panagrolaimus davidi</name>
    <dbReference type="NCBI Taxonomy" id="227884"/>
    <lineage>
        <taxon>Eukaryota</taxon>
        <taxon>Metazoa</taxon>
        <taxon>Ecdysozoa</taxon>
        <taxon>Nematoda</taxon>
        <taxon>Chromadorea</taxon>
        <taxon>Rhabditida</taxon>
        <taxon>Tylenchina</taxon>
        <taxon>Panagrolaimomorpha</taxon>
        <taxon>Panagrolaimoidea</taxon>
        <taxon>Panagrolaimidae</taxon>
        <taxon>Panagrolaimus</taxon>
    </lineage>
</organism>
<proteinExistence type="predicted"/>
<reference evidence="2" key="1">
    <citation type="submission" date="2022-11" db="UniProtKB">
        <authorList>
            <consortium name="WormBaseParasite"/>
        </authorList>
    </citation>
    <scope>IDENTIFICATION</scope>
</reference>